<sequence>MNLFRIFDNTCIRRCLYQKMKNLVEQHQTPSARMYYIIDCLMISYGIVRLVYVSYMMKTNYEITSIIPYKIERDDAVLNYMKQNSDIYNEVAPLIIPGLGIFNILCQSGLYHLDIKKKVWKFWHQMLVINADDYNQLKIKNYQLILTAKANEIENRFRQYRITSMIPDFIVNYFALIHAKWSLQSNVENIDRDKFLAIKISDPPNLPIKYRLKLINILIIGDNIWFGFQVLTLCFVTMFYLFSALRTDTSQLAWYAYIIINIEFLIVMYCVTELIQNAIFFTMVSFMATTVFTGHSLISYKSIWNLIYECRFNRPVSKANIPYRKHRIVYNQLQEYNRITSLVLDGSNQIFGAVLYYFLLTNIPINIFLLSRGVFEDQSTIEEALSWTIVYGQLIAMVIVFSLLSWSTAVYHKPSKFIPVLQPMLKGNSNWLWYKIKYNDLYHRLVDDGPKIGVAFGDMHTVTYVTSFEVII</sequence>
<accession>A0A9Q0M3P6</accession>
<keyword evidence="1" id="KW-0812">Transmembrane</keyword>
<name>A0A9Q0M3P6_BLOTA</name>
<reference evidence="2" key="1">
    <citation type="submission" date="2022-12" db="EMBL/GenBank/DDBJ databases">
        <title>Genome assemblies of Blomia tropicalis.</title>
        <authorList>
            <person name="Cui Y."/>
        </authorList>
    </citation>
    <scope>NUCLEOTIDE SEQUENCE</scope>
    <source>
        <tissue evidence="2">Adult mites</tissue>
    </source>
</reference>
<comment type="caution">
    <text evidence="2">The sequence shown here is derived from an EMBL/GenBank/DDBJ whole genome shotgun (WGS) entry which is preliminary data.</text>
</comment>
<feature type="transmembrane region" description="Helical" evidence="1">
    <location>
        <begin position="35"/>
        <end position="55"/>
    </location>
</feature>
<feature type="transmembrane region" description="Helical" evidence="1">
    <location>
        <begin position="384"/>
        <end position="406"/>
    </location>
</feature>
<protein>
    <submittedName>
        <fullName evidence="2">Uncharacterized protein</fullName>
    </submittedName>
</protein>
<evidence type="ECO:0000256" key="1">
    <source>
        <dbReference type="SAM" id="Phobius"/>
    </source>
</evidence>
<keyword evidence="3" id="KW-1185">Reference proteome</keyword>
<feature type="transmembrane region" description="Helical" evidence="1">
    <location>
        <begin position="254"/>
        <end position="271"/>
    </location>
</feature>
<dbReference type="EMBL" id="JAPWDV010000002">
    <property type="protein sequence ID" value="KAJ6219468.1"/>
    <property type="molecule type" value="Genomic_DNA"/>
</dbReference>
<proteinExistence type="predicted"/>
<dbReference type="Proteomes" id="UP001142055">
    <property type="component" value="Chromosome 2"/>
</dbReference>
<dbReference type="AlphaFoldDB" id="A0A9Q0M3P6"/>
<feature type="transmembrane region" description="Helical" evidence="1">
    <location>
        <begin position="91"/>
        <end position="113"/>
    </location>
</feature>
<feature type="transmembrane region" description="Helical" evidence="1">
    <location>
        <begin position="350"/>
        <end position="372"/>
    </location>
</feature>
<evidence type="ECO:0000313" key="2">
    <source>
        <dbReference type="EMBL" id="KAJ6219468.1"/>
    </source>
</evidence>
<gene>
    <name evidence="2" type="ORF">RDWZM_005280</name>
</gene>
<organism evidence="2 3">
    <name type="scientific">Blomia tropicalis</name>
    <name type="common">Mite</name>
    <dbReference type="NCBI Taxonomy" id="40697"/>
    <lineage>
        <taxon>Eukaryota</taxon>
        <taxon>Metazoa</taxon>
        <taxon>Ecdysozoa</taxon>
        <taxon>Arthropoda</taxon>
        <taxon>Chelicerata</taxon>
        <taxon>Arachnida</taxon>
        <taxon>Acari</taxon>
        <taxon>Acariformes</taxon>
        <taxon>Sarcoptiformes</taxon>
        <taxon>Astigmata</taxon>
        <taxon>Glycyphagoidea</taxon>
        <taxon>Echimyopodidae</taxon>
        <taxon>Blomia</taxon>
    </lineage>
</organism>
<feature type="transmembrane region" description="Helical" evidence="1">
    <location>
        <begin position="214"/>
        <end position="242"/>
    </location>
</feature>
<evidence type="ECO:0000313" key="3">
    <source>
        <dbReference type="Proteomes" id="UP001142055"/>
    </source>
</evidence>
<keyword evidence="1" id="KW-1133">Transmembrane helix</keyword>
<feature type="transmembrane region" description="Helical" evidence="1">
    <location>
        <begin position="278"/>
        <end position="298"/>
    </location>
</feature>
<dbReference type="OMA" id="WIDSWLE"/>
<keyword evidence="1" id="KW-0472">Membrane</keyword>